<dbReference type="OrthoDB" id="2194247at2759"/>
<dbReference type="SUPFAM" id="SSF56672">
    <property type="entry name" value="DNA/RNA polymerases"/>
    <property type="match status" value="1"/>
</dbReference>
<keyword evidence="6" id="KW-0695">RNA-directed DNA polymerase</keyword>
<dbReference type="GO" id="GO:0003964">
    <property type="term" value="F:RNA-directed DNA polymerase activity"/>
    <property type="evidence" value="ECO:0007669"/>
    <property type="project" value="UniProtKB-KW"/>
</dbReference>
<evidence type="ECO:0000313" key="8">
    <source>
        <dbReference type="EMBL" id="KKO74208.1"/>
    </source>
</evidence>
<reference evidence="8 9" key="1">
    <citation type="journal article" date="2015" name="Environ. Microbiol.">
        <title>Genome analyses suggest the presence of polyploidy and recent human-driven expansions in eight global populations of the honeybee pathogen Nosema ceranae.</title>
        <authorList>
            <person name="Pelin A."/>
            <person name="Selman M."/>
            <person name="Aris-Brosou S."/>
            <person name="Farinelli L."/>
            <person name="Corradi N."/>
        </authorList>
    </citation>
    <scope>NUCLEOTIDE SEQUENCE [LARGE SCALE GENOMIC DNA]</scope>
    <source>
        <strain evidence="8 9">PA08 1199</strain>
    </source>
</reference>
<organism evidence="8 9">
    <name type="scientific">Vairimorpha ceranae</name>
    <dbReference type="NCBI Taxonomy" id="40302"/>
    <lineage>
        <taxon>Eukaryota</taxon>
        <taxon>Fungi</taxon>
        <taxon>Fungi incertae sedis</taxon>
        <taxon>Microsporidia</taxon>
        <taxon>Nosematidae</taxon>
        <taxon>Vairimorpha</taxon>
    </lineage>
</organism>
<evidence type="ECO:0000256" key="4">
    <source>
        <dbReference type="ARBA" id="ARBA00022759"/>
    </source>
</evidence>
<evidence type="ECO:0000256" key="3">
    <source>
        <dbReference type="ARBA" id="ARBA00022722"/>
    </source>
</evidence>
<evidence type="ECO:0000256" key="6">
    <source>
        <dbReference type="ARBA" id="ARBA00022918"/>
    </source>
</evidence>
<dbReference type="Proteomes" id="UP000034350">
    <property type="component" value="Unassembled WGS sequence"/>
</dbReference>
<keyword evidence="3" id="KW-0540">Nuclease</keyword>
<dbReference type="PANTHER" id="PTHR37984:SF5">
    <property type="entry name" value="PROTEIN NYNRIN-LIKE"/>
    <property type="match status" value="1"/>
</dbReference>
<evidence type="ECO:0000256" key="2">
    <source>
        <dbReference type="ARBA" id="ARBA00022695"/>
    </source>
</evidence>
<name>A0A0F9WMC1_9MICR</name>
<protein>
    <submittedName>
        <fullName evidence="8">Gag-pol fusion protein</fullName>
    </submittedName>
</protein>
<evidence type="ECO:0000256" key="1">
    <source>
        <dbReference type="ARBA" id="ARBA00022679"/>
    </source>
</evidence>
<dbReference type="VEuPathDB" id="MicrosporidiaDB:AAJ76_1000005575"/>
<dbReference type="CDD" id="cd09274">
    <property type="entry name" value="RNase_HI_RT_Ty3"/>
    <property type="match status" value="1"/>
</dbReference>
<accession>A0A0F9WMC1</accession>
<dbReference type="AlphaFoldDB" id="A0A0F9WMC1"/>
<dbReference type="EMBL" id="JPQZ01000100">
    <property type="protein sequence ID" value="KKO74208.1"/>
    <property type="molecule type" value="Genomic_DNA"/>
</dbReference>
<dbReference type="InterPro" id="IPR043502">
    <property type="entry name" value="DNA/RNA_pol_sf"/>
</dbReference>
<comment type="caution">
    <text evidence="8">The sequence shown here is derived from an EMBL/GenBank/DDBJ whole genome shotgun (WGS) entry which is preliminary data.</text>
</comment>
<evidence type="ECO:0000313" key="9">
    <source>
        <dbReference type="Proteomes" id="UP000034350"/>
    </source>
</evidence>
<dbReference type="GO" id="GO:0016787">
    <property type="term" value="F:hydrolase activity"/>
    <property type="evidence" value="ECO:0007669"/>
    <property type="project" value="UniProtKB-KW"/>
</dbReference>
<dbReference type="RefSeq" id="XP_024329950.1">
    <property type="nucleotide sequence ID" value="XM_024473501.1"/>
</dbReference>
<keyword evidence="1" id="KW-0808">Transferase</keyword>
<dbReference type="InterPro" id="IPR050951">
    <property type="entry name" value="Retrovirus_Pol_polyprotein"/>
</dbReference>
<sequence length="224" mass="26245">MQLRKSFQYTKRATNRGTVLQQPDFEKKFIKETDVFNVGIGAVLCQEFDGDSLPVAFASRKLGSAERNYSISEKKMLAELCAMEHFKYFLLEREFKLITDHKALKALDDRGTLRSKRIEHWIERIQLFSLKVECRQGRKITHVDGLSRITQTHHINIIKDTIEKEKKKAILNFYKQIVHRGARIICEKYNKAHKDQVSYQLIKEVLSNCVECKLYNLIKVNNSH</sequence>
<proteinExistence type="predicted"/>
<dbReference type="VEuPathDB" id="MicrosporidiaDB:NCER_101408"/>
<evidence type="ECO:0000256" key="5">
    <source>
        <dbReference type="ARBA" id="ARBA00022801"/>
    </source>
</evidence>
<dbReference type="VEuPathDB" id="MicrosporidiaDB:G9O61_00g007690"/>
<keyword evidence="4" id="KW-0255">Endonuclease</keyword>
<evidence type="ECO:0000259" key="7">
    <source>
        <dbReference type="Pfam" id="PF17917"/>
    </source>
</evidence>
<dbReference type="GeneID" id="36318395"/>
<keyword evidence="2" id="KW-0548">Nucleotidyltransferase</keyword>
<dbReference type="OMA" id="EHWIERI"/>
<dbReference type="PANTHER" id="PTHR37984">
    <property type="entry name" value="PROTEIN CBG26694"/>
    <property type="match status" value="1"/>
</dbReference>
<keyword evidence="9" id="KW-1185">Reference proteome</keyword>
<dbReference type="Pfam" id="PF17917">
    <property type="entry name" value="RT_RNaseH"/>
    <property type="match status" value="1"/>
</dbReference>
<dbReference type="InterPro" id="IPR041373">
    <property type="entry name" value="RT_RNaseH"/>
</dbReference>
<dbReference type="Gene3D" id="3.10.20.370">
    <property type="match status" value="1"/>
</dbReference>
<dbReference type="GO" id="GO:0004519">
    <property type="term" value="F:endonuclease activity"/>
    <property type="evidence" value="ECO:0007669"/>
    <property type="project" value="UniProtKB-KW"/>
</dbReference>
<feature type="domain" description="Reverse transcriptase RNase H-like" evidence="7">
    <location>
        <begin position="24"/>
        <end position="127"/>
    </location>
</feature>
<gene>
    <name evidence="8" type="ORF">AAJ76_1000005575</name>
</gene>
<dbReference type="FunFam" id="3.10.20.370:FF:000001">
    <property type="entry name" value="Retrovirus-related Pol polyprotein from transposon 17.6-like protein"/>
    <property type="match status" value="1"/>
</dbReference>
<keyword evidence="5" id="KW-0378">Hydrolase</keyword>